<dbReference type="GO" id="GO:0006887">
    <property type="term" value="P:exocytosis"/>
    <property type="evidence" value="ECO:0007669"/>
    <property type="project" value="TreeGrafter"/>
</dbReference>
<dbReference type="GO" id="GO:0034727">
    <property type="term" value="P:piecemeal microautophagy of the nucleus"/>
    <property type="evidence" value="ECO:0007669"/>
    <property type="project" value="TreeGrafter"/>
</dbReference>
<dbReference type="GO" id="GO:0030011">
    <property type="term" value="P:maintenance of cell polarity"/>
    <property type="evidence" value="ECO:0007669"/>
    <property type="project" value="TreeGrafter"/>
</dbReference>
<dbReference type="EMBL" id="GL377302">
    <property type="protein sequence ID" value="EFJ02183.1"/>
    <property type="molecule type" value="Genomic_DNA"/>
</dbReference>
<dbReference type="eggNOG" id="KOG1737">
    <property type="taxonomic scope" value="Eukaryota"/>
</dbReference>
<dbReference type="GO" id="GO:0032541">
    <property type="term" value="C:cortical endoplasmic reticulum"/>
    <property type="evidence" value="ECO:0007669"/>
    <property type="project" value="TreeGrafter"/>
</dbReference>
<dbReference type="SUPFAM" id="SSF144000">
    <property type="entry name" value="Oxysterol-binding protein-like"/>
    <property type="match status" value="1"/>
</dbReference>
<dbReference type="InterPro" id="IPR041680">
    <property type="entry name" value="PH_8"/>
</dbReference>
<keyword evidence="5" id="KW-0175">Coiled coil</keyword>
<sequence>MTSTVGPATDAIDDGRDADCKAVTRADNVRTGPSVITEGSSCRLPARRSPLGGNQCWRNTLVRSTRHSPFVRANRLSMAANRLSTDIPSHTAVSASASVGLAANAASSQAVVHSGWVLKKRRKKMQGFARRYFTLYQSGILAYSFEPGQPIRDHIDLHHAAISSTPGRKDITLDSNTATFHIKCLCTDDFNQWMLAFRKFISGPEARRSMSVRMASARQGVVNISKSSAVVEEMGSTIAQLETALQTLSSKGETAMQKNASVKSNGKDKHHKAGAFGIFKSKSNHNLQPGEPDAPRTSMDPSSGEAQQVFSLLDTLKNQHATLSKLLTATVSLDTTLPKTSEEDEDHLVDSPRETEHWVVPHGRTKRFSSSTTASSSLEWFDAEDDADGAEEFVLDTRTAGDESQPSQITTDSSSVEKAEDEETARSSMDTDIEDEPARKSSVEAPLGQQAVVHRTQLPSPVVGDEGSLFSVLKKSDLSTIALPVTFNEPLTMLQRACEEMEYQSLLDEAVKATEAADRLSFVAAFAVSGYANTRHRSGRKGFNPMLAETFEDVRSKFIAEKVRHQPLEMAFHAEGSGWELYGLNAGKTKFWGKSMEIIPTGSTHLKIGEDHFEWKKPSSFMRNLVVGTKYLEHVGDLVIENHRDGSKCVLEFKQAGYWGGGNVVAGTVYSPQGKVLCKLEGKWDDQLAQTTDESHFRVLWRITPHPKNTHEYYGFTAFAMTLNEITDDIRPALPPTDSRFRPDVRALEEGRLDDAEAEKLRVEEAQRERRRRGEDREPRWFKQDAHGEWIYTGEYWPLRARGWKGAHIEPLW</sequence>
<feature type="region of interest" description="Disordered" evidence="6">
    <location>
        <begin position="397"/>
        <end position="448"/>
    </location>
</feature>
<dbReference type="AlphaFoldDB" id="D8PMS4"/>
<evidence type="ECO:0000256" key="5">
    <source>
        <dbReference type="SAM" id="Coils"/>
    </source>
</evidence>
<name>D8PMS4_SCHCM</name>
<evidence type="ECO:0000259" key="7">
    <source>
        <dbReference type="PROSITE" id="PS50003"/>
    </source>
</evidence>
<keyword evidence="9" id="KW-1185">Reference proteome</keyword>
<feature type="coiled-coil region" evidence="5">
    <location>
        <begin position="746"/>
        <end position="773"/>
    </location>
</feature>
<dbReference type="GO" id="GO:0032934">
    <property type="term" value="F:sterol binding"/>
    <property type="evidence" value="ECO:0007669"/>
    <property type="project" value="TreeGrafter"/>
</dbReference>
<dbReference type="InterPro" id="IPR000648">
    <property type="entry name" value="Oxysterol-bd"/>
</dbReference>
<dbReference type="FunCoup" id="D8PMS4">
    <property type="interactions" value="114"/>
</dbReference>
<dbReference type="Gene3D" id="2.40.160.120">
    <property type="match status" value="1"/>
</dbReference>
<evidence type="ECO:0000256" key="2">
    <source>
        <dbReference type="ARBA" id="ARBA00022448"/>
    </source>
</evidence>
<dbReference type="InParanoid" id="D8PMS4"/>
<reference evidence="8 9" key="1">
    <citation type="journal article" date="2010" name="Nat. Biotechnol.">
        <title>Genome sequence of the model mushroom Schizophyllum commune.</title>
        <authorList>
            <person name="Ohm R.A."/>
            <person name="de Jong J.F."/>
            <person name="Lugones L.G."/>
            <person name="Aerts A."/>
            <person name="Kothe E."/>
            <person name="Stajich J.E."/>
            <person name="de Vries R.P."/>
            <person name="Record E."/>
            <person name="Levasseur A."/>
            <person name="Baker S.E."/>
            <person name="Bartholomew K.A."/>
            <person name="Coutinho P.M."/>
            <person name="Erdmann S."/>
            <person name="Fowler T.J."/>
            <person name="Gathman A.C."/>
            <person name="Lombard V."/>
            <person name="Henrissat B."/>
            <person name="Knabe N."/>
            <person name="Kuees U."/>
            <person name="Lilly W.W."/>
            <person name="Lindquist E."/>
            <person name="Lucas S."/>
            <person name="Magnuson J.K."/>
            <person name="Piumi F."/>
            <person name="Raudaskoski M."/>
            <person name="Salamov A."/>
            <person name="Schmutz J."/>
            <person name="Schwarze F.W.M.R."/>
            <person name="vanKuyk P.A."/>
            <person name="Horton J.S."/>
            <person name="Grigoriev I.V."/>
            <person name="Woesten H.A.B."/>
        </authorList>
    </citation>
    <scope>NUCLEOTIDE SEQUENCE [LARGE SCALE GENOMIC DNA]</scope>
    <source>
        <strain evidence="9">H4-8 / FGSC 9210</strain>
    </source>
</reference>
<dbReference type="Pfam" id="PF01237">
    <property type="entry name" value="Oxysterol_BP"/>
    <property type="match status" value="1"/>
</dbReference>
<dbReference type="InterPro" id="IPR011993">
    <property type="entry name" value="PH-like_dom_sf"/>
</dbReference>
<dbReference type="InterPro" id="IPR037239">
    <property type="entry name" value="OSBP_sf"/>
</dbReference>
<dbReference type="Gene3D" id="3.30.70.3490">
    <property type="match status" value="1"/>
</dbReference>
<feature type="region of interest" description="Disordered" evidence="6">
    <location>
        <begin position="338"/>
        <end position="357"/>
    </location>
</feature>
<evidence type="ECO:0000256" key="6">
    <source>
        <dbReference type="SAM" id="MobiDB-lite"/>
    </source>
</evidence>
<evidence type="ECO:0000256" key="3">
    <source>
        <dbReference type="ARBA" id="ARBA00023055"/>
    </source>
</evidence>
<protein>
    <recommendedName>
        <fullName evidence="7">PH domain-containing protein</fullName>
    </recommendedName>
</protein>
<dbReference type="PANTHER" id="PTHR10972:SF203">
    <property type="entry name" value="OXYSTEROL-BINDING PROTEIN HOMOLOG 3"/>
    <property type="match status" value="1"/>
</dbReference>
<dbReference type="GO" id="GO:0005886">
    <property type="term" value="C:plasma membrane"/>
    <property type="evidence" value="ECO:0007669"/>
    <property type="project" value="TreeGrafter"/>
</dbReference>
<dbReference type="GO" id="GO:0097038">
    <property type="term" value="C:perinuclear endoplasmic reticulum"/>
    <property type="evidence" value="ECO:0007669"/>
    <property type="project" value="TreeGrafter"/>
</dbReference>
<organism evidence="9">
    <name type="scientific">Schizophyllum commune (strain H4-8 / FGSC 9210)</name>
    <name type="common">Split gill fungus</name>
    <dbReference type="NCBI Taxonomy" id="578458"/>
    <lineage>
        <taxon>Eukaryota</taxon>
        <taxon>Fungi</taxon>
        <taxon>Dikarya</taxon>
        <taxon>Basidiomycota</taxon>
        <taxon>Agaricomycotina</taxon>
        <taxon>Agaricomycetes</taxon>
        <taxon>Agaricomycetidae</taxon>
        <taxon>Agaricales</taxon>
        <taxon>Schizophyllaceae</taxon>
        <taxon>Schizophyllum</taxon>
    </lineage>
</organism>
<feature type="compositionally biased region" description="Basic and acidic residues" evidence="6">
    <location>
        <begin position="348"/>
        <end position="357"/>
    </location>
</feature>
<feature type="non-terminal residue" evidence="8">
    <location>
        <position position="813"/>
    </location>
</feature>
<feature type="domain" description="PH" evidence="7">
    <location>
        <begin position="110"/>
        <end position="202"/>
    </location>
</feature>
<dbReference type="CDD" id="cd13289">
    <property type="entry name" value="PH_Osh3p_yeast"/>
    <property type="match status" value="1"/>
</dbReference>
<evidence type="ECO:0000313" key="8">
    <source>
        <dbReference type="EMBL" id="EFJ02183.1"/>
    </source>
</evidence>
<dbReference type="GO" id="GO:0120009">
    <property type="term" value="P:intermembrane lipid transfer"/>
    <property type="evidence" value="ECO:0007669"/>
    <property type="project" value="UniProtKB-ARBA"/>
</dbReference>
<dbReference type="GO" id="GO:0005829">
    <property type="term" value="C:cytosol"/>
    <property type="evidence" value="ECO:0007669"/>
    <property type="project" value="TreeGrafter"/>
</dbReference>
<dbReference type="GO" id="GO:0035621">
    <property type="term" value="P:ER to Golgi ceramide transport"/>
    <property type="evidence" value="ECO:0007669"/>
    <property type="project" value="TreeGrafter"/>
</dbReference>
<dbReference type="Pfam" id="PF15409">
    <property type="entry name" value="PH_8"/>
    <property type="match status" value="1"/>
</dbReference>
<feature type="compositionally biased region" description="Polar residues" evidence="6">
    <location>
        <begin position="402"/>
        <end position="416"/>
    </location>
</feature>
<dbReference type="PANTHER" id="PTHR10972">
    <property type="entry name" value="OXYSTEROL-BINDING PROTEIN-RELATED"/>
    <property type="match status" value="1"/>
</dbReference>
<dbReference type="SUPFAM" id="SSF50729">
    <property type="entry name" value="PH domain-like"/>
    <property type="match status" value="1"/>
</dbReference>
<keyword evidence="3" id="KW-0445">Lipid transport</keyword>
<comment type="similarity">
    <text evidence="1">Belongs to the OSBP family.</text>
</comment>
<feature type="region of interest" description="Disordered" evidence="6">
    <location>
        <begin position="278"/>
        <end position="305"/>
    </location>
</feature>
<dbReference type="VEuPathDB" id="FungiDB:SCHCODRAFT_01162837"/>
<accession>D8PMS4</accession>
<feature type="region of interest" description="Disordered" evidence="6">
    <location>
        <begin position="365"/>
        <end position="385"/>
    </location>
</feature>
<dbReference type="PROSITE" id="PS50003">
    <property type="entry name" value="PH_DOMAIN"/>
    <property type="match status" value="1"/>
</dbReference>
<proteinExistence type="inferred from homology"/>
<dbReference type="GO" id="GO:0006897">
    <property type="term" value="P:endocytosis"/>
    <property type="evidence" value="ECO:0007669"/>
    <property type="project" value="TreeGrafter"/>
</dbReference>
<evidence type="ECO:0000313" key="9">
    <source>
        <dbReference type="Proteomes" id="UP000007431"/>
    </source>
</evidence>
<dbReference type="SMART" id="SM00233">
    <property type="entry name" value="PH"/>
    <property type="match status" value="1"/>
</dbReference>
<dbReference type="Proteomes" id="UP000007431">
    <property type="component" value="Unassembled WGS sequence"/>
</dbReference>
<keyword evidence="4" id="KW-0446">Lipid-binding</keyword>
<keyword evidence="2" id="KW-0813">Transport</keyword>
<gene>
    <name evidence="8" type="ORF">SCHCODRAFT_103602</name>
</gene>
<dbReference type="STRING" id="578458.D8PMS4"/>
<dbReference type="OMA" id="SYFVRWV"/>
<dbReference type="FunFam" id="2.40.160.120:FF:000001">
    <property type="entry name" value="Oxysterol-binding protein"/>
    <property type="match status" value="1"/>
</dbReference>
<dbReference type="Gene3D" id="2.30.29.30">
    <property type="entry name" value="Pleckstrin-homology domain (PH domain)/Phosphotyrosine-binding domain (PTB)"/>
    <property type="match status" value="1"/>
</dbReference>
<evidence type="ECO:0000256" key="4">
    <source>
        <dbReference type="ARBA" id="ARBA00023121"/>
    </source>
</evidence>
<evidence type="ECO:0000256" key="1">
    <source>
        <dbReference type="ARBA" id="ARBA00008842"/>
    </source>
</evidence>
<dbReference type="InterPro" id="IPR001849">
    <property type="entry name" value="PH_domain"/>
</dbReference>
<dbReference type="HOGENOM" id="CLU_007105_4_0_1"/>